<sequence length="338" mass="35022">MKWLALLLLAFAALCATQRAEATTTCTVTSITNVAFGAVDPTGTFVDTTATLNYNCTYNGILGALYGSYITACASLGADDLGNFAPRTMIDASGDRMQYQLYKDSTRTTVWGILTNATYTARTFNMSIGILSNGAVVSGNVTIYGRVPALQSNLSPGSYAATLASSLTSNSLTYSYNEALLSLGVAPATCQSGGTGGPITATAPSLGVTASVAAKCTVGTATDLDFGSVPGLLKTATDKTSLVRMTCTNRAAYQVGLDSGQNASGTIRRMSSGSGFVTYDLFRDASRTLHWGDTLDTDTATGTGSGSEQMMTVYGRVPAQPAAKAAVYNDTIKVTVTY</sequence>
<dbReference type="InterPro" id="IPR053167">
    <property type="entry name" value="Spore_coat_component"/>
</dbReference>
<dbReference type="Pfam" id="PF05229">
    <property type="entry name" value="SCPU"/>
    <property type="match status" value="2"/>
</dbReference>
<evidence type="ECO:0000313" key="2">
    <source>
        <dbReference type="EMBL" id="APG04053.1"/>
    </source>
</evidence>
<dbReference type="OrthoDB" id="8588792at2"/>
<dbReference type="SMART" id="SM00972">
    <property type="entry name" value="SCPU"/>
    <property type="match status" value="2"/>
</dbReference>
<evidence type="ECO:0000259" key="1">
    <source>
        <dbReference type="Pfam" id="PF05229"/>
    </source>
</evidence>
<reference evidence="3" key="1">
    <citation type="submission" date="2016-09" db="EMBL/GenBank/DDBJ databases">
        <authorList>
            <person name="Lysoe E."/>
        </authorList>
    </citation>
    <scope>NUCLEOTIDE SEQUENCE [LARGE SCALE GENOMIC DNA]</scope>
    <source>
        <strain evidence="3">LJ96T</strain>
    </source>
</reference>
<dbReference type="PANTHER" id="PTHR37089">
    <property type="entry name" value="PROTEIN U-RELATED"/>
    <property type="match status" value="1"/>
</dbReference>
<dbReference type="Proteomes" id="UP000182987">
    <property type="component" value="Chromosome"/>
</dbReference>
<dbReference type="AlphaFoldDB" id="A0A0G9H9S4"/>
<dbReference type="PANTHER" id="PTHR37089:SF4">
    <property type="entry name" value="EXPORTED PROTEIN"/>
    <property type="match status" value="1"/>
</dbReference>
<accession>A0A0G9H9S4</accession>
<dbReference type="PATRIC" id="fig|1440763.5.peg.2568"/>
<feature type="domain" description="Spore coat protein U/FanG" evidence="1">
    <location>
        <begin position="15"/>
        <end position="163"/>
    </location>
</feature>
<evidence type="ECO:0000313" key="3">
    <source>
        <dbReference type="Proteomes" id="UP000182987"/>
    </source>
</evidence>
<name>A0A0G9H9S4_9GAMM</name>
<dbReference type="STRING" id="1440763.BJI69_09200"/>
<feature type="domain" description="Spore coat protein U/FanG" evidence="1">
    <location>
        <begin position="206"/>
        <end position="335"/>
    </location>
</feature>
<dbReference type="InterPro" id="IPR007893">
    <property type="entry name" value="Spore_coat_U/FanG"/>
</dbReference>
<dbReference type="KEGG" id="lrz:BJI69_09200"/>
<keyword evidence="3" id="KW-1185">Reference proteome</keyword>
<protein>
    <recommendedName>
        <fullName evidence="1">Spore coat protein U/FanG domain-containing protein</fullName>
    </recommendedName>
</protein>
<dbReference type="EMBL" id="CP017480">
    <property type="protein sequence ID" value="APG04053.1"/>
    <property type="molecule type" value="Genomic_DNA"/>
</dbReference>
<dbReference type="RefSeq" id="WP_046968201.1">
    <property type="nucleotide sequence ID" value="NZ_CP017480.1"/>
</dbReference>
<proteinExistence type="predicted"/>
<gene>
    <name evidence="2" type="ORF">BJI69_09200</name>
</gene>
<organism evidence="2 3">
    <name type="scientific">Luteibacter rhizovicinus DSM 16549</name>
    <dbReference type="NCBI Taxonomy" id="1440763"/>
    <lineage>
        <taxon>Bacteria</taxon>
        <taxon>Pseudomonadati</taxon>
        <taxon>Pseudomonadota</taxon>
        <taxon>Gammaproteobacteria</taxon>
        <taxon>Lysobacterales</taxon>
        <taxon>Rhodanobacteraceae</taxon>
        <taxon>Luteibacter</taxon>
    </lineage>
</organism>